<dbReference type="EMBL" id="QOPE01000020">
    <property type="protein sequence ID" value="RCL40842.1"/>
    <property type="molecule type" value="Genomic_DNA"/>
</dbReference>
<keyword evidence="2" id="KW-0472">Membrane</keyword>
<keyword evidence="2" id="KW-0812">Transmembrane</keyword>
<gene>
    <name evidence="3" type="ORF">DBW96_03030</name>
</gene>
<comment type="caution">
    <text evidence="3">The sequence shown here is derived from an EMBL/GenBank/DDBJ whole genome shotgun (WGS) entry which is preliminary data.</text>
</comment>
<organism evidence="3 4">
    <name type="scientific">SAR86 cluster bacterium</name>
    <dbReference type="NCBI Taxonomy" id="2030880"/>
    <lineage>
        <taxon>Bacteria</taxon>
        <taxon>Pseudomonadati</taxon>
        <taxon>Pseudomonadota</taxon>
        <taxon>Gammaproteobacteria</taxon>
        <taxon>SAR86 cluster</taxon>
    </lineage>
</organism>
<proteinExistence type="predicted"/>
<evidence type="ECO:0000313" key="4">
    <source>
        <dbReference type="Proteomes" id="UP000253307"/>
    </source>
</evidence>
<evidence type="ECO:0000313" key="3">
    <source>
        <dbReference type="EMBL" id="RCL40842.1"/>
    </source>
</evidence>
<dbReference type="Gene3D" id="1.10.287.1490">
    <property type="match status" value="1"/>
</dbReference>
<dbReference type="Proteomes" id="UP000253307">
    <property type="component" value="Unassembled WGS sequence"/>
</dbReference>
<evidence type="ECO:0000256" key="2">
    <source>
        <dbReference type="SAM" id="Phobius"/>
    </source>
</evidence>
<accession>A0A368BVJ8</accession>
<name>A0A368BVJ8_9GAMM</name>
<sequence>MTDKISPEDFQRIYKVMEEKGGMIVAIVFIIILFGMLFLSLWVGQISKNTGVNTTDLESRLINLEDEFQLADEVSTEFLTDTGAQLQFLDKEIKKLWDLSNKRNKVNISKIFVELDGLKKQNQELNKTIKGLKGDFKELSSELDSLEGITNKLNVESEEYKALALQINTLQRRLLLLDETIEAFDNYRKQTNQSILDIQASLNNSQNIISQP</sequence>
<keyword evidence="1" id="KW-0175">Coiled coil</keyword>
<feature type="transmembrane region" description="Helical" evidence="2">
    <location>
        <begin position="21"/>
        <end position="43"/>
    </location>
</feature>
<feature type="coiled-coil region" evidence="1">
    <location>
        <begin position="108"/>
        <end position="173"/>
    </location>
</feature>
<evidence type="ECO:0000256" key="1">
    <source>
        <dbReference type="SAM" id="Coils"/>
    </source>
</evidence>
<keyword evidence="2" id="KW-1133">Transmembrane helix</keyword>
<reference evidence="3 4" key="1">
    <citation type="journal article" date="2018" name="Microbiome">
        <title>Fine metagenomic profile of the Mediterranean stratified and mixed water columns revealed by assembly and recruitment.</title>
        <authorList>
            <person name="Haro-Moreno J.M."/>
            <person name="Lopez-Perez M."/>
            <person name="De La Torre J.R."/>
            <person name="Picazo A."/>
            <person name="Camacho A."/>
            <person name="Rodriguez-Valera F."/>
        </authorList>
    </citation>
    <scope>NUCLEOTIDE SEQUENCE [LARGE SCALE GENOMIC DNA]</scope>
    <source>
        <strain evidence="3">MED-G82</strain>
    </source>
</reference>
<protein>
    <submittedName>
        <fullName evidence="3">Uncharacterized protein</fullName>
    </submittedName>
</protein>
<dbReference type="AlphaFoldDB" id="A0A368BVJ8"/>